<evidence type="ECO:0000259" key="6">
    <source>
        <dbReference type="PROSITE" id="PS51910"/>
    </source>
</evidence>
<feature type="domain" description="GH18" evidence="6">
    <location>
        <begin position="25"/>
        <end position="366"/>
    </location>
</feature>
<evidence type="ECO:0000256" key="1">
    <source>
        <dbReference type="ARBA" id="ARBA00009121"/>
    </source>
</evidence>
<evidence type="ECO:0000256" key="5">
    <source>
        <dbReference type="SAM" id="SignalP"/>
    </source>
</evidence>
<dbReference type="Pfam" id="PF02839">
    <property type="entry name" value="CBM_5_12"/>
    <property type="match status" value="1"/>
</dbReference>
<dbReference type="PROSITE" id="PS01095">
    <property type="entry name" value="GH18_1"/>
    <property type="match status" value="1"/>
</dbReference>
<evidence type="ECO:0000313" key="7">
    <source>
        <dbReference type="EMBL" id="APZ05509.1"/>
    </source>
</evidence>
<dbReference type="Gene3D" id="2.60.40.10">
    <property type="entry name" value="Immunoglobulins"/>
    <property type="match status" value="1"/>
</dbReference>
<organism evidence="7 8">
    <name type="scientific">Kosakonia cowanii JCM 10956 = DSM 18146</name>
    <dbReference type="NCBI Taxonomy" id="1300165"/>
    <lineage>
        <taxon>Bacteria</taxon>
        <taxon>Pseudomonadati</taxon>
        <taxon>Pseudomonadota</taxon>
        <taxon>Gammaproteobacteria</taxon>
        <taxon>Enterobacterales</taxon>
        <taxon>Enterobacteriaceae</taxon>
        <taxon>Kosakonia</taxon>
    </lineage>
</organism>
<dbReference type="GO" id="GO:0004553">
    <property type="term" value="F:hydrolase activity, hydrolyzing O-glycosyl compounds"/>
    <property type="evidence" value="ECO:0007669"/>
    <property type="project" value="InterPro"/>
</dbReference>
<dbReference type="InterPro" id="IPR001579">
    <property type="entry name" value="Glyco_hydro_18_chit_AS"/>
</dbReference>
<comment type="similarity">
    <text evidence="1">Belongs to the glycosyl hydrolase 18 family. Chitinase class II subfamily.</text>
</comment>
<reference evidence="7 8" key="1">
    <citation type="submission" date="2017-01" db="EMBL/GenBank/DDBJ databases">
        <authorList>
            <person name="Cao J.-M."/>
        </authorList>
    </citation>
    <scope>NUCLEOTIDE SEQUENCE [LARGE SCALE GENOMIC DNA]</scope>
    <source>
        <strain evidence="7 8">888-76</strain>
    </source>
</reference>
<dbReference type="GO" id="GO:0005975">
    <property type="term" value="P:carbohydrate metabolic process"/>
    <property type="evidence" value="ECO:0007669"/>
    <property type="project" value="InterPro"/>
</dbReference>
<dbReference type="SMART" id="SM00495">
    <property type="entry name" value="ChtBD3"/>
    <property type="match status" value="1"/>
</dbReference>
<sequence length="522" mass="57211">MKKLSLAALIGSVLLTQSVLAAENNRIMSYLTSWGLPQDAATQLEKSNVDTFFLSFGGWNQNGEISSSDNIIKPAEYDPYWLSPSYTSWTQTKLAAPSKRMLVAFGGETYERMWGYIADAASREKIAQGLVKLLKTDFPVYKKDMKPEEMVGGCLSANWDKTCNMASFQKAGTVQLDGIDFDYEKVARLTPQENQNLLILAKRVKSLLGPNSGKVLSLTTYHVGADPESCASPSVMENCSFIEDARSAHHGEVLGLLTAGRDVFDFFNVMTYDAGPRFRYDVAMANYARAVGDKKKIILGNTINSQWGPEGRYVESKENNLTRAAWQAEQGYGGVFVWALGSNNVQLSFPDQVSYLNEMKQAAGGDVPQVENHIPVANAVYPQTVTGAATVVLDGSASTDPEGAALSWSWTQVSGPHVTLTNANQQKASFTLNAPDQESTLVFNLTVNDGVHDSLPLTLTIKHVPEEGSVTIPDNPVAADEWQSDKIYVGGDKASWKGLEYKARWWTRGNEPGTNEVWQVVE</sequence>
<dbReference type="KEGG" id="kco:BWI95_10870"/>
<dbReference type="GO" id="GO:0030246">
    <property type="term" value="F:carbohydrate binding"/>
    <property type="evidence" value="ECO:0007669"/>
    <property type="project" value="InterPro"/>
</dbReference>
<protein>
    <recommendedName>
        <fullName evidence="6">GH18 domain-containing protein</fullName>
    </recommendedName>
</protein>
<dbReference type="InterPro" id="IPR017853">
    <property type="entry name" value="GH"/>
</dbReference>
<dbReference type="SUPFAM" id="SSF51445">
    <property type="entry name" value="(Trans)glycosidases"/>
    <property type="match status" value="1"/>
</dbReference>
<dbReference type="GO" id="GO:0005576">
    <property type="term" value="C:extracellular region"/>
    <property type="evidence" value="ECO:0007669"/>
    <property type="project" value="InterPro"/>
</dbReference>
<dbReference type="CDD" id="cd12215">
    <property type="entry name" value="ChiC_BD"/>
    <property type="match status" value="1"/>
</dbReference>
<keyword evidence="2 4" id="KW-0378">Hydrolase</keyword>
<dbReference type="InterPro" id="IPR003610">
    <property type="entry name" value="CBM5/12"/>
</dbReference>
<dbReference type="Pfam" id="PF22352">
    <property type="entry name" value="K319L-like_PKD"/>
    <property type="match status" value="1"/>
</dbReference>
<dbReference type="AlphaFoldDB" id="A0A807LDZ4"/>
<feature type="chain" id="PRO_5032280409" description="GH18 domain-containing protein" evidence="5">
    <location>
        <begin position="22"/>
        <end position="522"/>
    </location>
</feature>
<evidence type="ECO:0000256" key="4">
    <source>
        <dbReference type="RuleBase" id="RU000489"/>
    </source>
</evidence>
<keyword evidence="3 4" id="KW-0326">Glycosidase</keyword>
<dbReference type="InterPro" id="IPR036573">
    <property type="entry name" value="CBM_sf_5/12"/>
</dbReference>
<feature type="signal peptide" evidence="5">
    <location>
        <begin position="1"/>
        <end position="21"/>
    </location>
</feature>
<dbReference type="RefSeq" id="WP_054804381.1">
    <property type="nucleotide sequence ID" value="NZ_CP019445.1"/>
</dbReference>
<dbReference type="PROSITE" id="PS51910">
    <property type="entry name" value="GH18_2"/>
    <property type="match status" value="1"/>
</dbReference>
<evidence type="ECO:0000256" key="2">
    <source>
        <dbReference type="ARBA" id="ARBA00022801"/>
    </source>
</evidence>
<gene>
    <name evidence="7" type="ORF">BWI95_10870</name>
</gene>
<evidence type="ECO:0000256" key="3">
    <source>
        <dbReference type="ARBA" id="ARBA00023295"/>
    </source>
</evidence>
<dbReference type="InterPro" id="IPR013783">
    <property type="entry name" value="Ig-like_fold"/>
</dbReference>
<accession>A0A807LDZ4</accession>
<dbReference type="Gene3D" id="3.20.20.80">
    <property type="entry name" value="Glycosidases"/>
    <property type="match status" value="1"/>
</dbReference>
<dbReference type="SUPFAM" id="SSF51055">
    <property type="entry name" value="Carbohydrate binding domain"/>
    <property type="match status" value="1"/>
</dbReference>
<name>A0A807LDZ4_9ENTR</name>
<dbReference type="Pfam" id="PF00704">
    <property type="entry name" value="Glyco_hydro_18"/>
    <property type="match status" value="1"/>
</dbReference>
<keyword evidence="8" id="KW-1185">Reference proteome</keyword>
<evidence type="ECO:0000313" key="8">
    <source>
        <dbReference type="Proteomes" id="UP000187148"/>
    </source>
</evidence>
<dbReference type="Proteomes" id="UP000187148">
    <property type="component" value="Chromosome"/>
</dbReference>
<keyword evidence="5" id="KW-0732">Signal</keyword>
<dbReference type="EMBL" id="CP019445">
    <property type="protein sequence ID" value="APZ05509.1"/>
    <property type="molecule type" value="Genomic_DNA"/>
</dbReference>
<dbReference type="Gene3D" id="2.10.10.20">
    <property type="entry name" value="Carbohydrate-binding module superfamily 5/12"/>
    <property type="match status" value="1"/>
</dbReference>
<dbReference type="InterPro" id="IPR001223">
    <property type="entry name" value="Glyco_hydro18_cat"/>
</dbReference>
<proteinExistence type="inferred from homology"/>